<evidence type="ECO:0000313" key="14">
    <source>
        <dbReference type="Proteomes" id="UP000037405"/>
    </source>
</evidence>
<comment type="cofactor">
    <cofactor evidence="1">
        <name>FMN</name>
        <dbReference type="ChEBI" id="CHEBI:58210"/>
    </cofactor>
</comment>
<dbReference type="AlphaFoldDB" id="A0A0M0GPM2"/>
<dbReference type="Pfam" id="PF03060">
    <property type="entry name" value="NMO"/>
    <property type="match status" value="1"/>
</dbReference>
<dbReference type="EMBL" id="LGUE01000001">
    <property type="protein sequence ID" value="KON91799.1"/>
    <property type="molecule type" value="Genomic_DNA"/>
</dbReference>
<dbReference type="GO" id="GO:0000166">
    <property type="term" value="F:nucleotide binding"/>
    <property type="evidence" value="ECO:0007669"/>
    <property type="project" value="UniProtKB-KW"/>
</dbReference>
<keyword evidence="6" id="KW-0285">Flavoprotein</keyword>
<keyword evidence="8" id="KW-0547">Nucleotide-binding</keyword>
<gene>
    <name evidence="13" type="ORF">AF331_04745</name>
</gene>
<evidence type="ECO:0000256" key="4">
    <source>
        <dbReference type="ARBA" id="ARBA00013457"/>
    </source>
</evidence>
<dbReference type="SUPFAM" id="SSF51412">
    <property type="entry name" value="Inosine monophosphate dehydrogenase (IMPDH)"/>
    <property type="match status" value="1"/>
</dbReference>
<keyword evidence="10 13" id="KW-0503">Monooxygenase</keyword>
<evidence type="ECO:0000256" key="5">
    <source>
        <dbReference type="ARBA" id="ARBA00022575"/>
    </source>
</evidence>
<comment type="similarity">
    <text evidence="3">Belongs to the nitronate monooxygenase family. NMO class I subfamily.</text>
</comment>
<evidence type="ECO:0000256" key="11">
    <source>
        <dbReference type="ARBA" id="ARBA00031155"/>
    </source>
</evidence>
<dbReference type="GO" id="GO:0009636">
    <property type="term" value="P:response to toxic substance"/>
    <property type="evidence" value="ECO:0007669"/>
    <property type="project" value="UniProtKB-KW"/>
</dbReference>
<keyword evidence="9" id="KW-0560">Oxidoreductase</keyword>
<evidence type="ECO:0000313" key="13">
    <source>
        <dbReference type="EMBL" id="KON91799.1"/>
    </source>
</evidence>
<proteinExistence type="inferred from homology"/>
<organism evidence="13 14">
    <name type="scientific">Rossellomorea marisflavi</name>
    <dbReference type="NCBI Taxonomy" id="189381"/>
    <lineage>
        <taxon>Bacteria</taxon>
        <taxon>Bacillati</taxon>
        <taxon>Bacillota</taxon>
        <taxon>Bacilli</taxon>
        <taxon>Bacillales</taxon>
        <taxon>Bacillaceae</taxon>
        <taxon>Rossellomorea</taxon>
    </lineage>
</organism>
<dbReference type="OrthoDB" id="9778912at2"/>
<comment type="caution">
    <text evidence="13">The sequence shown here is derived from an EMBL/GenBank/DDBJ whole genome shotgun (WGS) entry which is preliminary data.</text>
</comment>
<protein>
    <recommendedName>
        <fullName evidence="4">Probable nitronate monooxygenase</fullName>
    </recommendedName>
    <alternativeName>
        <fullName evidence="11">Propionate 3-nitronate monooxygenase</fullName>
    </alternativeName>
</protein>
<dbReference type="PANTHER" id="PTHR42747:SF3">
    <property type="entry name" value="NITRONATE MONOOXYGENASE-RELATED"/>
    <property type="match status" value="1"/>
</dbReference>
<keyword evidence="7" id="KW-0288">FMN</keyword>
<evidence type="ECO:0000256" key="7">
    <source>
        <dbReference type="ARBA" id="ARBA00022643"/>
    </source>
</evidence>
<comment type="function">
    <text evidence="2">Nitronate monooxygenase that uses molecular oxygen to catalyze the oxidative denitrification of alkyl nitronates. Acts on propionate 3-nitronate (P3N), the presumed physiological substrate. Probably functions in the detoxification of P3N, a metabolic poison produced by plants and fungi as a defense mechanism.</text>
</comment>
<dbReference type="Gene3D" id="3.20.20.70">
    <property type="entry name" value="Aldolase class I"/>
    <property type="match status" value="1"/>
</dbReference>
<dbReference type="GO" id="GO:0018580">
    <property type="term" value="F:nitronate monooxygenase activity"/>
    <property type="evidence" value="ECO:0007669"/>
    <property type="project" value="InterPro"/>
</dbReference>
<keyword evidence="14" id="KW-1185">Reference proteome</keyword>
<dbReference type="RefSeq" id="WP_053426991.1">
    <property type="nucleotide sequence ID" value="NZ_LGUE01000001.1"/>
</dbReference>
<evidence type="ECO:0000256" key="8">
    <source>
        <dbReference type="ARBA" id="ARBA00022741"/>
    </source>
</evidence>
<evidence type="ECO:0000256" key="2">
    <source>
        <dbReference type="ARBA" id="ARBA00003535"/>
    </source>
</evidence>
<evidence type="ECO:0000256" key="1">
    <source>
        <dbReference type="ARBA" id="ARBA00001917"/>
    </source>
</evidence>
<dbReference type="FunFam" id="3.20.20.70:FF:000154">
    <property type="entry name" value="Probable nitronate monooxygenase"/>
    <property type="match status" value="1"/>
</dbReference>
<dbReference type="InterPro" id="IPR004136">
    <property type="entry name" value="NMO"/>
</dbReference>
<accession>A0A0M0GPM2</accession>
<sequence>MNRFLKRLSLEKPIIQAPMAGGITTTEMVKAAMDGGILGSLASGYLAPQTLEEQIRIVSDHSDRPYQVNVFVPGNGKIPEDSEVNPWVARVPASQKRGNFMTIEEQWADFYKKIDLILQYKVKMCSFTFQLPPVKVVQQLKNEGCILMGTASTVNEAVLMEERGMDMVCMQGSEAGGHRGGFLEENGDSSIGLIALIPQTVDAIDIPVIAAGGITDTRGLNAALALGAEGVQVGTPFLLCKESGAHPVHKQRIIEANSAETRVTSLFTGKKARGIVNKWMMENEGYERSVLPYPHQHVLTKPMRQEAAQAAAPARMSLWAGQGIGSLGEETTVKEVIAKFDGKEGFV</sequence>
<dbReference type="InterPro" id="IPR013785">
    <property type="entry name" value="Aldolase_TIM"/>
</dbReference>
<dbReference type="PATRIC" id="fig|189381.12.peg.1071"/>
<evidence type="ECO:0000256" key="9">
    <source>
        <dbReference type="ARBA" id="ARBA00023002"/>
    </source>
</evidence>
<dbReference type="Proteomes" id="UP000037405">
    <property type="component" value="Unassembled WGS sequence"/>
</dbReference>
<keyword evidence="5" id="KW-0216">Detoxification</keyword>
<evidence type="ECO:0000256" key="3">
    <source>
        <dbReference type="ARBA" id="ARBA00009881"/>
    </source>
</evidence>
<evidence type="ECO:0000256" key="6">
    <source>
        <dbReference type="ARBA" id="ARBA00022630"/>
    </source>
</evidence>
<evidence type="ECO:0000256" key="10">
    <source>
        <dbReference type="ARBA" id="ARBA00023033"/>
    </source>
</evidence>
<evidence type="ECO:0000256" key="12">
    <source>
        <dbReference type="ARBA" id="ARBA00049401"/>
    </source>
</evidence>
<comment type="catalytic activity">
    <reaction evidence="12">
        <text>3 propionate 3-nitronate + 3 O2 + H2O = 3 3-oxopropanoate + 2 nitrate + nitrite + H2O2 + 3 H(+)</text>
        <dbReference type="Rhea" id="RHEA:57332"/>
        <dbReference type="ChEBI" id="CHEBI:15377"/>
        <dbReference type="ChEBI" id="CHEBI:15378"/>
        <dbReference type="ChEBI" id="CHEBI:15379"/>
        <dbReference type="ChEBI" id="CHEBI:16240"/>
        <dbReference type="ChEBI" id="CHEBI:16301"/>
        <dbReference type="ChEBI" id="CHEBI:17632"/>
        <dbReference type="ChEBI" id="CHEBI:33190"/>
        <dbReference type="ChEBI" id="CHEBI:136067"/>
    </reaction>
</comment>
<reference evidence="14" key="1">
    <citation type="submission" date="2015-07" db="EMBL/GenBank/DDBJ databases">
        <title>Fjat-14235 jcm11544.</title>
        <authorList>
            <person name="Liu B."/>
            <person name="Wang J."/>
            <person name="Zhu Y."/>
            <person name="Liu G."/>
            <person name="Chen Q."/>
            <person name="Chen Z."/>
            <person name="Lan J."/>
            <person name="Che J."/>
            <person name="Ge C."/>
            <person name="Shi H."/>
            <person name="Pan Z."/>
            <person name="Liu X."/>
        </authorList>
    </citation>
    <scope>NUCLEOTIDE SEQUENCE [LARGE SCALE GENOMIC DNA]</scope>
    <source>
        <strain evidence="14">JCM 11544</strain>
    </source>
</reference>
<dbReference type="PANTHER" id="PTHR42747">
    <property type="entry name" value="NITRONATE MONOOXYGENASE-RELATED"/>
    <property type="match status" value="1"/>
</dbReference>
<dbReference type="STRING" id="189381.GCA_900166615_03342"/>
<dbReference type="CDD" id="cd04730">
    <property type="entry name" value="NPD_like"/>
    <property type="match status" value="1"/>
</dbReference>
<name>A0A0M0GPM2_9BACI</name>